<dbReference type="SMART" id="SM00382">
    <property type="entry name" value="AAA"/>
    <property type="match status" value="1"/>
</dbReference>
<dbReference type="InterPro" id="IPR027417">
    <property type="entry name" value="P-loop_NTPase"/>
</dbReference>
<dbReference type="PANTHER" id="PTHR42939:SF1">
    <property type="entry name" value="ABC TRANSPORTER ATP-BINDING PROTEIN ALBC-RELATED"/>
    <property type="match status" value="1"/>
</dbReference>
<comment type="caution">
    <text evidence="5">The sequence shown here is derived from an EMBL/GenBank/DDBJ whole genome shotgun (WGS) entry which is preliminary data.</text>
</comment>
<evidence type="ECO:0000313" key="5">
    <source>
        <dbReference type="EMBL" id="MFO3667300.1"/>
    </source>
</evidence>
<dbReference type="InterPro" id="IPR051782">
    <property type="entry name" value="ABC_Transporter_VariousFunc"/>
</dbReference>
<dbReference type="EMBL" id="JBGMEF010000019">
    <property type="protein sequence ID" value="MFO3667300.1"/>
    <property type="molecule type" value="Genomic_DNA"/>
</dbReference>
<dbReference type="RefSeq" id="WP_410035639.1">
    <property type="nucleotide sequence ID" value="NZ_JBGMEF010000019.1"/>
</dbReference>
<dbReference type="PANTHER" id="PTHR42939">
    <property type="entry name" value="ABC TRANSPORTER ATP-BINDING PROTEIN ALBC-RELATED"/>
    <property type="match status" value="1"/>
</dbReference>
<dbReference type="Proteomes" id="UP001637994">
    <property type="component" value="Unassembled WGS sequence"/>
</dbReference>
<feature type="domain" description="ABC transporter" evidence="4">
    <location>
        <begin position="3"/>
        <end position="226"/>
    </location>
</feature>
<keyword evidence="6" id="KW-1185">Reference proteome</keyword>
<name>A0ABW9MDQ5_9FIRM</name>
<reference evidence="5 6" key="1">
    <citation type="journal article" date="2025" name="Anaerobe">
        <title>Description of Anaerococcus kampingiae sp. nov., Anaerococcus groningensis sp. nov., Anaerococcus martiniensis sp. nov., and Anaerococcus cruorum sp. nov., isolated from human clinical specimens.</title>
        <authorList>
            <person name="Boiten K.E."/>
            <person name="Meijer J."/>
            <person name="van Wezel E.M."/>
            <person name="Veloo A.C.M."/>
        </authorList>
    </citation>
    <scope>NUCLEOTIDE SEQUENCE [LARGE SCALE GENOMIC DNA]</scope>
    <source>
        <strain evidence="5 6">ENR0874</strain>
    </source>
</reference>
<dbReference type="PROSITE" id="PS50893">
    <property type="entry name" value="ABC_TRANSPORTER_2"/>
    <property type="match status" value="1"/>
</dbReference>
<keyword evidence="3 5" id="KW-0067">ATP-binding</keyword>
<dbReference type="GO" id="GO:0005524">
    <property type="term" value="F:ATP binding"/>
    <property type="evidence" value="ECO:0007669"/>
    <property type="project" value="UniProtKB-KW"/>
</dbReference>
<dbReference type="InterPro" id="IPR003593">
    <property type="entry name" value="AAA+_ATPase"/>
</dbReference>
<evidence type="ECO:0000259" key="4">
    <source>
        <dbReference type="PROSITE" id="PS50893"/>
    </source>
</evidence>
<evidence type="ECO:0000256" key="3">
    <source>
        <dbReference type="ARBA" id="ARBA00022840"/>
    </source>
</evidence>
<proteinExistence type="predicted"/>
<keyword evidence="1" id="KW-0813">Transport</keyword>
<dbReference type="Pfam" id="PF00005">
    <property type="entry name" value="ABC_tran"/>
    <property type="match status" value="1"/>
</dbReference>
<dbReference type="SUPFAM" id="SSF52540">
    <property type="entry name" value="P-loop containing nucleoside triphosphate hydrolases"/>
    <property type="match status" value="1"/>
</dbReference>
<protein>
    <submittedName>
        <fullName evidence="5">ABC transporter ATP-binding protein</fullName>
    </submittedName>
</protein>
<evidence type="ECO:0000313" key="6">
    <source>
        <dbReference type="Proteomes" id="UP001637994"/>
    </source>
</evidence>
<organism evidence="5 6">
    <name type="scientific">Anaerococcus kampingae</name>
    <dbReference type="NCBI Taxonomy" id="3115614"/>
    <lineage>
        <taxon>Bacteria</taxon>
        <taxon>Bacillati</taxon>
        <taxon>Bacillota</taxon>
        <taxon>Tissierellia</taxon>
        <taxon>Tissierellales</taxon>
        <taxon>Peptoniphilaceae</taxon>
        <taxon>Anaerococcus</taxon>
    </lineage>
</organism>
<evidence type="ECO:0000256" key="1">
    <source>
        <dbReference type="ARBA" id="ARBA00022448"/>
    </source>
</evidence>
<keyword evidence="2" id="KW-0547">Nucleotide-binding</keyword>
<dbReference type="InterPro" id="IPR003439">
    <property type="entry name" value="ABC_transporter-like_ATP-bd"/>
</dbReference>
<sequence length="295" mass="33927">MILSIKNLEKSYGKYKVLKDISFDLEKPTILGLVGPNGAGKSTLINCIGNLIPYRGEINIFGFSNKNPDVFQKMSILKDNTILYPYLTGLDHLKFIKESHNLDENRISYVIDFLDIGSYMDKKVASYSLGMKQHLLLAMAIMPDADLIIMDEPLNGLDPTSILKTRHIITDLHKNAKTLIISSHSLLEIDQVTNDILFIKDGRLIYENINDFKILKVLLGFKNHENLTVFKNILESNEKFKFEENPDRSILEINMNEDNYIEFMNILTRSNLEISKFQTNKLGAEDRYKEIFQIK</sequence>
<evidence type="ECO:0000256" key="2">
    <source>
        <dbReference type="ARBA" id="ARBA00022741"/>
    </source>
</evidence>
<dbReference type="Gene3D" id="3.40.50.300">
    <property type="entry name" value="P-loop containing nucleotide triphosphate hydrolases"/>
    <property type="match status" value="1"/>
</dbReference>
<accession>A0ABW9MDQ5</accession>
<gene>
    <name evidence="5" type="ORF">ACCQ42_05895</name>
</gene>